<evidence type="ECO:0000313" key="1">
    <source>
        <dbReference type="EMBL" id="EKX51904.1"/>
    </source>
</evidence>
<dbReference type="KEGG" id="gtt:GUITHDRAFT_102517"/>
<reference evidence="2" key="3">
    <citation type="submission" date="2016-03" db="UniProtKB">
        <authorList>
            <consortium name="EnsemblProtists"/>
        </authorList>
    </citation>
    <scope>IDENTIFICATION</scope>
</reference>
<keyword evidence="3" id="KW-1185">Reference proteome</keyword>
<organism evidence="1">
    <name type="scientific">Guillardia theta (strain CCMP2712)</name>
    <name type="common">Cryptophyte</name>
    <dbReference type="NCBI Taxonomy" id="905079"/>
    <lineage>
        <taxon>Eukaryota</taxon>
        <taxon>Cryptophyceae</taxon>
        <taxon>Pyrenomonadales</taxon>
        <taxon>Geminigeraceae</taxon>
        <taxon>Guillardia</taxon>
    </lineage>
</organism>
<dbReference type="EnsemblProtists" id="EKX51904">
    <property type="protein sequence ID" value="EKX51904"/>
    <property type="gene ID" value="GUITHDRAFT_102517"/>
</dbReference>
<dbReference type="Proteomes" id="UP000011087">
    <property type="component" value="Unassembled WGS sequence"/>
</dbReference>
<evidence type="ECO:0000313" key="3">
    <source>
        <dbReference type="Proteomes" id="UP000011087"/>
    </source>
</evidence>
<reference evidence="3" key="2">
    <citation type="submission" date="2012-11" db="EMBL/GenBank/DDBJ databases">
        <authorList>
            <person name="Kuo A."/>
            <person name="Curtis B.A."/>
            <person name="Tanifuji G."/>
            <person name="Burki F."/>
            <person name="Gruber A."/>
            <person name="Irimia M."/>
            <person name="Maruyama S."/>
            <person name="Arias M.C."/>
            <person name="Ball S.G."/>
            <person name="Gile G.H."/>
            <person name="Hirakawa Y."/>
            <person name="Hopkins J.F."/>
            <person name="Rensing S.A."/>
            <person name="Schmutz J."/>
            <person name="Symeonidi A."/>
            <person name="Elias M."/>
            <person name="Eveleigh R.J."/>
            <person name="Herman E.K."/>
            <person name="Klute M.J."/>
            <person name="Nakayama T."/>
            <person name="Obornik M."/>
            <person name="Reyes-Prieto A."/>
            <person name="Armbrust E.V."/>
            <person name="Aves S.J."/>
            <person name="Beiko R.G."/>
            <person name="Coutinho P."/>
            <person name="Dacks J.B."/>
            <person name="Durnford D.G."/>
            <person name="Fast N.M."/>
            <person name="Green B.R."/>
            <person name="Grisdale C."/>
            <person name="Hempe F."/>
            <person name="Henrissat B."/>
            <person name="Hoppner M.P."/>
            <person name="Ishida K.-I."/>
            <person name="Kim E."/>
            <person name="Koreny L."/>
            <person name="Kroth P.G."/>
            <person name="Liu Y."/>
            <person name="Malik S.-B."/>
            <person name="Maier U.G."/>
            <person name="McRose D."/>
            <person name="Mock T."/>
            <person name="Neilson J.A."/>
            <person name="Onodera N.T."/>
            <person name="Poole A.M."/>
            <person name="Pritham E.J."/>
            <person name="Richards T.A."/>
            <person name="Rocap G."/>
            <person name="Roy S.W."/>
            <person name="Sarai C."/>
            <person name="Schaack S."/>
            <person name="Shirato S."/>
            <person name="Slamovits C.H."/>
            <person name="Spencer D.F."/>
            <person name="Suzuki S."/>
            <person name="Worden A.Z."/>
            <person name="Zauner S."/>
            <person name="Barry K."/>
            <person name="Bell C."/>
            <person name="Bharti A.K."/>
            <person name="Crow J.A."/>
            <person name="Grimwood J."/>
            <person name="Kramer R."/>
            <person name="Lindquist E."/>
            <person name="Lucas S."/>
            <person name="Salamov A."/>
            <person name="McFadden G.I."/>
            <person name="Lane C.E."/>
            <person name="Keeling P.J."/>
            <person name="Gray M.W."/>
            <person name="Grigoriev I.V."/>
            <person name="Archibald J.M."/>
        </authorList>
    </citation>
    <scope>NUCLEOTIDE SEQUENCE</scope>
    <source>
        <strain evidence="3">CCMP2712</strain>
    </source>
</reference>
<dbReference type="HOGENOM" id="CLU_2404203_0_0_1"/>
<gene>
    <name evidence="1" type="ORF">GUITHDRAFT_102517</name>
</gene>
<dbReference type="PaxDb" id="55529-EKX51904"/>
<dbReference type="GeneID" id="17308701"/>
<reference evidence="1 3" key="1">
    <citation type="journal article" date="2012" name="Nature">
        <title>Algal genomes reveal evolutionary mosaicism and the fate of nucleomorphs.</title>
        <authorList>
            <consortium name="DOE Joint Genome Institute"/>
            <person name="Curtis B.A."/>
            <person name="Tanifuji G."/>
            <person name="Burki F."/>
            <person name="Gruber A."/>
            <person name="Irimia M."/>
            <person name="Maruyama S."/>
            <person name="Arias M.C."/>
            <person name="Ball S.G."/>
            <person name="Gile G.H."/>
            <person name="Hirakawa Y."/>
            <person name="Hopkins J.F."/>
            <person name="Kuo A."/>
            <person name="Rensing S.A."/>
            <person name="Schmutz J."/>
            <person name="Symeonidi A."/>
            <person name="Elias M."/>
            <person name="Eveleigh R.J."/>
            <person name="Herman E.K."/>
            <person name="Klute M.J."/>
            <person name="Nakayama T."/>
            <person name="Obornik M."/>
            <person name="Reyes-Prieto A."/>
            <person name="Armbrust E.V."/>
            <person name="Aves S.J."/>
            <person name="Beiko R.G."/>
            <person name="Coutinho P."/>
            <person name="Dacks J.B."/>
            <person name="Durnford D.G."/>
            <person name="Fast N.M."/>
            <person name="Green B.R."/>
            <person name="Grisdale C.J."/>
            <person name="Hempel F."/>
            <person name="Henrissat B."/>
            <person name="Hoppner M.P."/>
            <person name="Ishida K."/>
            <person name="Kim E."/>
            <person name="Koreny L."/>
            <person name="Kroth P.G."/>
            <person name="Liu Y."/>
            <person name="Malik S.B."/>
            <person name="Maier U.G."/>
            <person name="McRose D."/>
            <person name="Mock T."/>
            <person name="Neilson J.A."/>
            <person name="Onodera N.T."/>
            <person name="Poole A.M."/>
            <person name="Pritham E.J."/>
            <person name="Richards T.A."/>
            <person name="Rocap G."/>
            <person name="Roy S.W."/>
            <person name="Sarai C."/>
            <person name="Schaack S."/>
            <person name="Shirato S."/>
            <person name="Slamovits C.H."/>
            <person name="Spencer D.F."/>
            <person name="Suzuki S."/>
            <person name="Worden A.Z."/>
            <person name="Zauner S."/>
            <person name="Barry K."/>
            <person name="Bell C."/>
            <person name="Bharti A.K."/>
            <person name="Crow J.A."/>
            <person name="Grimwood J."/>
            <person name="Kramer R."/>
            <person name="Lindquist E."/>
            <person name="Lucas S."/>
            <person name="Salamov A."/>
            <person name="McFadden G.I."/>
            <person name="Lane C.E."/>
            <person name="Keeling P.J."/>
            <person name="Gray M.W."/>
            <person name="Grigoriev I.V."/>
            <person name="Archibald J.M."/>
        </authorList>
    </citation>
    <scope>NUCLEOTIDE SEQUENCE</scope>
    <source>
        <strain evidence="1 3">CCMP2712</strain>
    </source>
</reference>
<sequence>MQNPNGHNSPRLIRVASEPVWQYVVDKEETASPRPLCSTLRRNSSSPSLYASVLEARMKLAELKANVPKKECEKMQVEEKPAVHATGDGFCRE</sequence>
<protein>
    <submittedName>
        <fullName evidence="1 2">Uncharacterized protein</fullName>
    </submittedName>
</protein>
<name>L1JUC2_GUITC</name>
<accession>L1JUC2</accession>
<dbReference type="AlphaFoldDB" id="L1JUC2"/>
<evidence type="ECO:0000313" key="2">
    <source>
        <dbReference type="EnsemblProtists" id="EKX51904"/>
    </source>
</evidence>
<dbReference type="EMBL" id="JH992974">
    <property type="protein sequence ID" value="EKX51904.1"/>
    <property type="molecule type" value="Genomic_DNA"/>
</dbReference>
<proteinExistence type="predicted"/>
<dbReference type="RefSeq" id="XP_005838884.1">
    <property type="nucleotide sequence ID" value="XM_005838827.1"/>
</dbReference>